<reference evidence="1" key="1">
    <citation type="submission" date="2018-02" db="EMBL/GenBank/DDBJ databases">
        <title>Rhizophora mucronata_Transcriptome.</title>
        <authorList>
            <person name="Meera S.P."/>
            <person name="Sreeshan A."/>
            <person name="Augustine A."/>
        </authorList>
    </citation>
    <scope>NUCLEOTIDE SEQUENCE</scope>
    <source>
        <tissue evidence="1">Leaf</tissue>
    </source>
</reference>
<protein>
    <submittedName>
        <fullName evidence="1">Uncharacterized protein</fullName>
    </submittedName>
</protein>
<sequence length="30" mass="3630">MPTLLPMCRHRPPVMEKRQNELREVQLVLD</sequence>
<name>A0A2P2JE40_RHIMU</name>
<dbReference type="AlphaFoldDB" id="A0A2P2JE40"/>
<organism evidence="1">
    <name type="scientific">Rhizophora mucronata</name>
    <name type="common">Asiatic mangrove</name>
    <dbReference type="NCBI Taxonomy" id="61149"/>
    <lineage>
        <taxon>Eukaryota</taxon>
        <taxon>Viridiplantae</taxon>
        <taxon>Streptophyta</taxon>
        <taxon>Embryophyta</taxon>
        <taxon>Tracheophyta</taxon>
        <taxon>Spermatophyta</taxon>
        <taxon>Magnoliopsida</taxon>
        <taxon>eudicotyledons</taxon>
        <taxon>Gunneridae</taxon>
        <taxon>Pentapetalae</taxon>
        <taxon>rosids</taxon>
        <taxon>fabids</taxon>
        <taxon>Malpighiales</taxon>
        <taxon>Rhizophoraceae</taxon>
        <taxon>Rhizophora</taxon>
    </lineage>
</organism>
<evidence type="ECO:0000313" key="1">
    <source>
        <dbReference type="EMBL" id="MBW91742.1"/>
    </source>
</evidence>
<proteinExistence type="predicted"/>
<dbReference type="EMBL" id="GGEC01011259">
    <property type="protein sequence ID" value="MBW91742.1"/>
    <property type="molecule type" value="Transcribed_RNA"/>
</dbReference>
<accession>A0A2P2JE40</accession>